<evidence type="ECO:0000313" key="6">
    <source>
        <dbReference type="Proteomes" id="UP001314229"/>
    </source>
</evidence>
<feature type="region of interest" description="Disordered" evidence="2">
    <location>
        <begin position="306"/>
        <end position="329"/>
    </location>
</feature>
<evidence type="ECO:0000259" key="3">
    <source>
        <dbReference type="PROSITE" id="PS51048"/>
    </source>
</evidence>
<dbReference type="CDD" id="cd06489">
    <property type="entry name" value="p23_CS_hSgt1_like"/>
    <property type="match status" value="1"/>
</dbReference>
<dbReference type="Gene3D" id="1.25.40.10">
    <property type="entry name" value="Tetratricopeptide repeat domain"/>
    <property type="match status" value="1"/>
</dbReference>
<dbReference type="SUPFAM" id="SSF49764">
    <property type="entry name" value="HSP20-like chaperones"/>
    <property type="match status" value="1"/>
</dbReference>
<accession>A0AAV1MZ16</accession>
<evidence type="ECO:0000256" key="2">
    <source>
        <dbReference type="SAM" id="MobiDB-lite"/>
    </source>
</evidence>
<evidence type="ECO:0000259" key="4">
    <source>
        <dbReference type="PROSITE" id="PS51203"/>
    </source>
</evidence>
<dbReference type="InterPro" id="IPR044563">
    <property type="entry name" value="Sgt1-like"/>
</dbReference>
<dbReference type="PANTHER" id="PTHR45862">
    <property type="entry name" value="PROTEIN SGT1 HOMOLOG"/>
    <property type="match status" value="1"/>
</dbReference>
<sequence length="329" mass="37237">MATESRFPDSFIDDDPQKALEALNEALQGDSDNAEWFCQRAYAHILLKNYSFAADDAKKAQHLQPSLPLAFMRTGIAEYHLNHYESAHAAFTQGHQIDVSDKSFEIWIKRCEENMGETTQNGSINTTPAVPPVKHDWYQTESQVIVTIMAKNVPKDGVCVSFMEKELSATMQLASGENYDLHLHLLHPIVPEQSNFKVLTTKVEMKMKKTDAIRWEKLEGEGQESNIKHFNPTLYPASSLHSCKWDKVVEDISEEEKNEKLEGDAALNKLFQQIYRDGSDEVKRAMNKSFMESGGTVLSTNWKDVGKRKVDVNPPDDVELKKPVDSMGN</sequence>
<dbReference type="InterPro" id="IPR007699">
    <property type="entry name" value="SGS_dom"/>
</dbReference>
<dbReference type="AlphaFoldDB" id="A0AAV1MZ16"/>
<comment type="similarity">
    <text evidence="1">Belongs to the SGT1 family.</text>
</comment>
<comment type="caution">
    <text evidence="5">The sequence shown here is derived from an EMBL/GenBank/DDBJ whole genome shotgun (WGS) entry which is preliminary data.</text>
</comment>
<evidence type="ECO:0000313" key="5">
    <source>
        <dbReference type="EMBL" id="CAK6952085.1"/>
    </source>
</evidence>
<dbReference type="InterPro" id="IPR011990">
    <property type="entry name" value="TPR-like_helical_dom_sf"/>
</dbReference>
<dbReference type="InterPro" id="IPR008978">
    <property type="entry name" value="HSP20-like_chaperone"/>
</dbReference>
<feature type="domain" description="CS" evidence="4">
    <location>
        <begin position="130"/>
        <end position="219"/>
    </location>
</feature>
<dbReference type="PROSITE" id="PS51048">
    <property type="entry name" value="SGS"/>
    <property type="match status" value="1"/>
</dbReference>
<protein>
    <submittedName>
        <fullName evidence="5">Protein SGT1 homolog isoform X1</fullName>
    </submittedName>
</protein>
<gene>
    <name evidence="5" type="ORF">FSCOSCO3_A010621</name>
</gene>
<organism evidence="5 6">
    <name type="scientific">Scomber scombrus</name>
    <name type="common">Atlantic mackerel</name>
    <name type="synonym">Scomber vernalis</name>
    <dbReference type="NCBI Taxonomy" id="13677"/>
    <lineage>
        <taxon>Eukaryota</taxon>
        <taxon>Metazoa</taxon>
        <taxon>Chordata</taxon>
        <taxon>Craniata</taxon>
        <taxon>Vertebrata</taxon>
        <taxon>Euteleostomi</taxon>
        <taxon>Actinopterygii</taxon>
        <taxon>Neopterygii</taxon>
        <taxon>Teleostei</taxon>
        <taxon>Neoteleostei</taxon>
        <taxon>Acanthomorphata</taxon>
        <taxon>Pelagiaria</taxon>
        <taxon>Scombriformes</taxon>
        <taxon>Scombridae</taxon>
        <taxon>Scomber</taxon>
    </lineage>
</organism>
<dbReference type="PROSITE" id="PS51203">
    <property type="entry name" value="CS"/>
    <property type="match status" value="1"/>
</dbReference>
<keyword evidence="6" id="KW-1185">Reference proteome</keyword>
<feature type="domain" description="SGS" evidence="3">
    <location>
        <begin position="234"/>
        <end position="325"/>
    </location>
</feature>
<name>A0AAV1MZ16_SCOSC</name>
<dbReference type="EMBL" id="CAWUFR010000009">
    <property type="protein sequence ID" value="CAK6952085.1"/>
    <property type="molecule type" value="Genomic_DNA"/>
</dbReference>
<feature type="compositionally biased region" description="Basic and acidic residues" evidence="2">
    <location>
        <begin position="318"/>
        <end position="329"/>
    </location>
</feature>
<evidence type="ECO:0000256" key="1">
    <source>
        <dbReference type="ARBA" id="ARBA00008509"/>
    </source>
</evidence>
<dbReference type="Pfam" id="PF04969">
    <property type="entry name" value="CS"/>
    <property type="match status" value="1"/>
</dbReference>
<reference evidence="5 6" key="1">
    <citation type="submission" date="2024-01" db="EMBL/GenBank/DDBJ databases">
        <authorList>
            <person name="Alioto T."/>
            <person name="Alioto T."/>
            <person name="Gomez Garrido J."/>
        </authorList>
    </citation>
    <scope>NUCLEOTIDE SEQUENCE [LARGE SCALE GENOMIC DNA]</scope>
</reference>
<dbReference type="FunFam" id="1.25.40.10:FF:000737">
    <property type="entry name" value="SGT1 homolog, MIS12 kinetochore complex assembly cochaperone"/>
    <property type="match status" value="1"/>
</dbReference>
<dbReference type="Pfam" id="PF05002">
    <property type="entry name" value="SGS"/>
    <property type="match status" value="1"/>
</dbReference>
<dbReference type="InterPro" id="IPR007052">
    <property type="entry name" value="CS_dom"/>
</dbReference>
<dbReference type="SUPFAM" id="SSF48452">
    <property type="entry name" value="TPR-like"/>
    <property type="match status" value="1"/>
</dbReference>
<proteinExistence type="inferred from homology"/>
<dbReference type="GO" id="GO:0051087">
    <property type="term" value="F:protein-folding chaperone binding"/>
    <property type="evidence" value="ECO:0007669"/>
    <property type="project" value="InterPro"/>
</dbReference>
<dbReference type="GO" id="GO:0005737">
    <property type="term" value="C:cytoplasm"/>
    <property type="evidence" value="ECO:0007669"/>
    <property type="project" value="UniProtKB-ARBA"/>
</dbReference>
<dbReference type="Proteomes" id="UP001314229">
    <property type="component" value="Unassembled WGS sequence"/>
</dbReference>
<dbReference type="Gene3D" id="2.60.40.790">
    <property type="match status" value="1"/>
</dbReference>
<dbReference type="FunFam" id="2.60.40.790:FF:000012">
    <property type="entry name" value="SGT1 homolog, MIS12 kinetochore complex assembly cochaperone"/>
    <property type="match status" value="1"/>
</dbReference>